<feature type="transmembrane region" description="Helical" evidence="2">
    <location>
        <begin position="302"/>
        <end position="319"/>
    </location>
</feature>
<dbReference type="SUPFAM" id="SSF55785">
    <property type="entry name" value="PYP-like sensor domain (PAS domain)"/>
    <property type="match status" value="1"/>
</dbReference>
<dbReference type="AlphaFoldDB" id="A0A2W2AKD9"/>
<feature type="transmembrane region" description="Helical" evidence="2">
    <location>
        <begin position="204"/>
        <end position="223"/>
    </location>
</feature>
<dbReference type="InterPro" id="IPR029787">
    <property type="entry name" value="Nucleotide_cyclase"/>
</dbReference>
<dbReference type="SUPFAM" id="SSF141868">
    <property type="entry name" value="EAL domain-like"/>
    <property type="match status" value="1"/>
</dbReference>
<dbReference type="InterPro" id="IPR001633">
    <property type="entry name" value="EAL_dom"/>
</dbReference>
<organism evidence="6 7">
    <name type="scientific">Aestuariivirga litoralis</name>
    <dbReference type="NCBI Taxonomy" id="2650924"/>
    <lineage>
        <taxon>Bacteria</taxon>
        <taxon>Pseudomonadati</taxon>
        <taxon>Pseudomonadota</taxon>
        <taxon>Alphaproteobacteria</taxon>
        <taxon>Hyphomicrobiales</taxon>
        <taxon>Aestuariivirgaceae</taxon>
        <taxon>Aestuariivirga</taxon>
    </lineage>
</organism>
<feature type="region of interest" description="Disordered" evidence="1">
    <location>
        <begin position="1004"/>
        <end position="1079"/>
    </location>
</feature>
<evidence type="ECO:0000259" key="5">
    <source>
        <dbReference type="PROSITE" id="PS50887"/>
    </source>
</evidence>
<keyword evidence="7" id="KW-1185">Reference proteome</keyword>
<evidence type="ECO:0000256" key="2">
    <source>
        <dbReference type="SAM" id="Phobius"/>
    </source>
</evidence>
<dbReference type="InterPro" id="IPR013655">
    <property type="entry name" value="PAS_fold_3"/>
</dbReference>
<dbReference type="Gene3D" id="3.20.20.450">
    <property type="entry name" value="EAL domain"/>
    <property type="match status" value="1"/>
</dbReference>
<dbReference type="CDD" id="cd01948">
    <property type="entry name" value="EAL"/>
    <property type="match status" value="1"/>
</dbReference>
<feature type="transmembrane region" description="Helical" evidence="2">
    <location>
        <begin position="325"/>
        <end position="346"/>
    </location>
</feature>
<protein>
    <recommendedName>
        <fullName evidence="8">Sensor domain-containing phosphodiesterase</fullName>
    </recommendedName>
</protein>
<keyword evidence="2" id="KW-1133">Transmembrane helix</keyword>
<accession>A0A2W2AKD9</accession>
<evidence type="ECO:0000313" key="6">
    <source>
        <dbReference type="EMBL" id="PZF75791.1"/>
    </source>
</evidence>
<sequence length="1143" mass="123292">MRARASLGDRMRWGGHRAGSFPASNLLFVVLLLAAALGLARPGHAVDIVEVSRPIAQQDLASFLAGLQTPEREITIQRPDGGLGPDGQMTLTAKGPGPLYNWVAAAFANRSDQPVSVILAVPHQGFTGSGFYPPRLVGPRVYGTALAGSGQLSSLPPVPGENAYLLTLPPGGTASVAFEVTGGPLPVTLWQRAAYDAHKDFTSFFRGALLGISVLIALAMLLLYGFRARALFPVAGGFALASIGFMLLEAGHLTVLTAQSGMTGFTLQVLRAVVEGLMAGFLLLLLAMLADLGRMSRMAANLLLIAACLAFAIPIYGVAEPLLATALARLVFAATALGGFGLIIYLWYRGEVKAETAVLSWTAVLLWTMLAALAALFSEPGSSIANVVVIGLAMLLVLLGFVLAHHAFAQGYLSRHFFREAGRHALALAGARAFVWDWQPEEGELFLSPEIARALAQPPNAFEDAAGEAFLELMHPADRSAYLATIAEAEADGRSPIERKFRLRHGDGSYRWFELRARSITGGNGYRAARCIGTITDVTSAKIAEERLLKDAVYDMVTGLPNRALFTDRLQRAIDGLEPGAATALFVLLVDLDRFKIVNDAMGHEAGDALLSIIGRRLKAEAEAVDTVARLPGDQFAILYHEVPGGRGVDAFAQALLGTVGRPVKFEDQEYFLSASIGVAQYRPEVQDADKLLKDAAVALYEARRKGTGAVELFNPSMVDDRAELVVLEAEMRRAIERNEIEVHYQPIARLADMHLAGFEALVRWRHPSMGLLAPESFLGLAEETGMIRDIGRVVLNEAGRQLGIWQRAYRSAEPAFVAVNISSAQLIEPSLLDDVKQIISREGLLRGSFKIEVTESLVMEYPERAAQILERFRELGVGLSCDDFGTGYSSLSSLRKLPFDTLKVDRSFISSEAQDHRAVVILQSIIAMGHELGLAIVAEGIENQDQVDRLGELGCDYGQGYFIGKPMSSKQVNDALAGLPYAHTSGRTAITWLWERAIKDPPPEPALRRVTAKDVQRPEPEKRPARPYPRRRMEPDPVPRPDAAPPTLPETLPPPGDARPMVDFDAPPPALEEAAAAPAAVEVALEVVEVIAPAEDATPEAPADRPTPEPAAEPVPADPPPPAARRRRRRQRQVSLPGEGEA</sequence>
<dbReference type="InterPro" id="IPR000160">
    <property type="entry name" value="GGDEF_dom"/>
</dbReference>
<dbReference type="InterPro" id="IPR000700">
    <property type="entry name" value="PAS-assoc_C"/>
</dbReference>
<dbReference type="PANTHER" id="PTHR44757">
    <property type="entry name" value="DIGUANYLATE CYCLASE DGCP"/>
    <property type="match status" value="1"/>
</dbReference>
<proteinExistence type="predicted"/>
<feature type="compositionally biased region" description="Low complexity" evidence="1">
    <location>
        <begin position="1093"/>
        <end position="1102"/>
    </location>
</feature>
<feature type="transmembrane region" description="Helical" evidence="2">
    <location>
        <begin position="384"/>
        <end position="409"/>
    </location>
</feature>
<dbReference type="Pfam" id="PF00990">
    <property type="entry name" value="GGDEF"/>
    <property type="match status" value="1"/>
</dbReference>
<dbReference type="EMBL" id="QKVK01000008">
    <property type="protein sequence ID" value="PZF75791.1"/>
    <property type="molecule type" value="Genomic_DNA"/>
</dbReference>
<evidence type="ECO:0008006" key="8">
    <source>
        <dbReference type="Google" id="ProtNLM"/>
    </source>
</evidence>
<evidence type="ECO:0000259" key="4">
    <source>
        <dbReference type="PROSITE" id="PS50883"/>
    </source>
</evidence>
<evidence type="ECO:0000313" key="7">
    <source>
        <dbReference type="Proteomes" id="UP000248795"/>
    </source>
</evidence>
<evidence type="ECO:0000256" key="1">
    <source>
        <dbReference type="SAM" id="MobiDB-lite"/>
    </source>
</evidence>
<dbReference type="NCBIfam" id="TIGR00254">
    <property type="entry name" value="GGDEF"/>
    <property type="match status" value="1"/>
</dbReference>
<dbReference type="PROSITE" id="PS50887">
    <property type="entry name" value="GGDEF"/>
    <property type="match status" value="1"/>
</dbReference>
<gene>
    <name evidence="6" type="ORF">DK847_16330</name>
</gene>
<feature type="transmembrane region" description="Helical" evidence="2">
    <location>
        <begin position="268"/>
        <end position="290"/>
    </location>
</feature>
<dbReference type="InterPro" id="IPR035965">
    <property type="entry name" value="PAS-like_dom_sf"/>
</dbReference>
<dbReference type="SMART" id="SM00267">
    <property type="entry name" value="GGDEF"/>
    <property type="match status" value="1"/>
</dbReference>
<dbReference type="PROSITE" id="PS50883">
    <property type="entry name" value="EAL"/>
    <property type="match status" value="1"/>
</dbReference>
<dbReference type="SUPFAM" id="SSF55073">
    <property type="entry name" value="Nucleotide cyclase"/>
    <property type="match status" value="1"/>
</dbReference>
<feature type="compositionally biased region" description="Basic and acidic residues" evidence="1">
    <location>
        <begin position="1012"/>
        <end position="1025"/>
    </location>
</feature>
<dbReference type="SMART" id="SM00052">
    <property type="entry name" value="EAL"/>
    <property type="match status" value="1"/>
</dbReference>
<dbReference type="Pfam" id="PF00563">
    <property type="entry name" value="EAL"/>
    <property type="match status" value="1"/>
</dbReference>
<feature type="transmembrane region" description="Helical" evidence="2">
    <location>
        <begin position="230"/>
        <end position="248"/>
    </location>
</feature>
<dbReference type="InterPro" id="IPR052155">
    <property type="entry name" value="Biofilm_reg_signaling"/>
</dbReference>
<evidence type="ECO:0000259" key="3">
    <source>
        <dbReference type="PROSITE" id="PS50113"/>
    </source>
</evidence>
<dbReference type="PANTHER" id="PTHR44757:SF2">
    <property type="entry name" value="BIOFILM ARCHITECTURE MAINTENANCE PROTEIN MBAA"/>
    <property type="match status" value="1"/>
</dbReference>
<feature type="domain" description="PAC" evidence="3">
    <location>
        <begin position="497"/>
        <end position="550"/>
    </location>
</feature>
<feature type="transmembrane region" description="Helical" evidence="2">
    <location>
        <begin position="358"/>
        <end position="378"/>
    </location>
</feature>
<feature type="compositionally biased region" description="Pro residues" evidence="1">
    <location>
        <begin position="1109"/>
        <end position="1124"/>
    </location>
</feature>
<dbReference type="Proteomes" id="UP000248795">
    <property type="component" value="Unassembled WGS sequence"/>
</dbReference>
<dbReference type="Gene3D" id="3.30.70.270">
    <property type="match status" value="1"/>
</dbReference>
<dbReference type="InterPro" id="IPR043128">
    <property type="entry name" value="Rev_trsase/Diguanyl_cyclase"/>
</dbReference>
<dbReference type="NCBIfam" id="TIGR00229">
    <property type="entry name" value="sensory_box"/>
    <property type="match status" value="1"/>
</dbReference>
<comment type="caution">
    <text evidence="6">The sequence shown here is derived from an EMBL/GenBank/DDBJ whole genome shotgun (WGS) entry which is preliminary data.</text>
</comment>
<dbReference type="Gene3D" id="3.30.450.20">
    <property type="entry name" value="PAS domain"/>
    <property type="match status" value="1"/>
</dbReference>
<dbReference type="CDD" id="cd01949">
    <property type="entry name" value="GGDEF"/>
    <property type="match status" value="1"/>
</dbReference>
<feature type="region of interest" description="Disordered" evidence="1">
    <location>
        <begin position="1093"/>
        <end position="1143"/>
    </location>
</feature>
<dbReference type="PROSITE" id="PS50113">
    <property type="entry name" value="PAC"/>
    <property type="match status" value="1"/>
</dbReference>
<keyword evidence="2" id="KW-0812">Transmembrane</keyword>
<reference evidence="7" key="1">
    <citation type="submission" date="2018-06" db="EMBL/GenBank/DDBJ databases">
        <title>Aestuariibacter litoralis strain KCTC 52945T.</title>
        <authorList>
            <person name="Li X."/>
            <person name="Salam N."/>
            <person name="Li J.-L."/>
            <person name="Chen Y.-M."/>
            <person name="Yang Z.-W."/>
            <person name="Zhang L.-Y."/>
            <person name="Han M.-X."/>
            <person name="Xiao M."/>
            <person name="Li W.-J."/>
        </authorList>
    </citation>
    <scope>NUCLEOTIDE SEQUENCE [LARGE SCALE GENOMIC DNA]</scope>
    <source>
        <strain evidence="7">KCTC 52945</strain>
    </source>
</reference>
<name>A0A2W2AKD9_9HYPH</name>
<dbReference type="Pfam" id="PF08447">
    <property type="entry name" value="PAS_3"/>
    <property type="match status" value="1"/>
</dbReference>
<keyword evidence="2" id="KW-0472">Membrane</keyword>
<feature type="compositionally biased region" description="Pro residues" evidence="1">
    <location>
        <begin position="1041"/>
        <end position="1058"/>
    </location>
</feature>
<dbReference type="InterPro" id="IPR035919">
    <property type="entry name" value="EAL_sf"/>
</dbReference>
<feature type="domain" description="EAL" evidence="4">
    <location>
        <begin position="725"/>
        <end position="981"/>
    </location>
</feature>
<dbReference type="InterPro" id="IPR000014">
    <property type="entry name" value="PAS"/>
</dbReference>
<feature type="domain" description="GGDEF" evidence="5">
    <location>
        <begin position="583"/>
        <end position="716"/>
    </location>
</feature>
<dbReference type="CDD" id="cd00130">
    <property type="entry name" value="PAS"/>
    <property type="match status" value="1"/>
</dbReference>